<dbReference type="InterPro" id="IPR015421">
    <property type="entry name" value="PyrdxlP-dep_Trfase_major"/>
</dbReference>
<evidence type="ECO:0000256" key="1">
    <source>
        <dbReference type="SAM" id="MobiDB-lite"/>
    </source>
</evidence>
<reference evidence="2" key="1">
    <citation type="submission" date="2018-05" db="EMBL/GenBank/DDBJ databases">
        <authorList>
            <person name="Lanie J.A."/>
            <person name="Ng W.-L."/>
            <person name="Kazmierczak K.M."/>
            <person name="Andrzejewski T.M."/>
            <person name="Davidsen T.M."/>
            <person name="Wayne K.J."/>
            <person name="Tettelin H."/>
            <person name="Glass J.I."/>
            <person name="Rusch D."/>
            <person name="Podicherti R."/>
            <person name="Tsui H.-C.T."/>
            <person name="Winkler M.E."/>
        </authorList>
    </citation>
    <scope>NUCLEOTIDE SEQUENCE</scope>
</reference>
<dbReference type="InterPro" id="IPR015424">
    <property type="entry name" value="PyrdxlP-dep_Trfase"/>
</dbReference>
<dbReference type="PANTHER" id="PTHR30244">
    <property type="entry name" value="TRANSAMINASE"/>
    <property type="match status" value="1"/>
</dbReference>
<feature type="region of interest" description="Disordered" evidence="1">
    <location>
        <begin position="1"/>
        <end position="20"/>
    </location>
</feature>
<gene>
    <name evidence="2" type="ORF">METZ01_LOCUS418898</name>
</gene>
<evidence type="ECO:0008006" key="3">
    <source>
        <dbReference type="Google" id="ProtNLM"/>
    </source>
</evidence>
<protein>
    <recommendedName>
        <fullName evidence="3">DegT/DnrJ/EryC1/StrS family aminotransferase</fullName>
    </recommendedName>
</protein>
<dbReference type="GO" id="GO:0008483">
    <property type="term" value="F:transaminase activity"/>
    <property type="evidence" value="ECO:0007669"/>
    <property type="project" value="TreeGrafter"/>
</dbReference>
<proteinExistence type="predicted"/>
<evidence type="ECO:0000313" key="2">
    <source>
        <dbReference type="EMBL" id="SVD66044.1"/>
    </source>
</evidence>
<dbReference type="GO" id="GO:0000271">
    <property type="term" value="P:polysaccharide biosynthetic process"/>
    <property type="evidence" value="ECO:0007669"/>
    <property type="project" value="TreeGrafter"/>
</dbReference>
<name>A0A382X593_9ZZZZ</name>
<dbReference type="EMBL" id="UINC01164938">
    <property type="protein sequence ID" value="SVD66044.1"/>
    <property type="molecule type" value="Genomic_DNA"/>
</dbReference>
<organism evidence="2">
    <name type="scientific">marine metagenome</name>
    <dbReference type="NCBI Taxonomy" id="408172"/>
    <lineage>
        <taxon>unclassified sequences</taxon>
        <taxon>metagenomes</taxon>
        <taxon>ecological metagenomes</taxon>
    </lineage>
</organism>
<dbReference type="Pfam" id="PF01041">
    <property type="entry name" value="DegT_DnrJ_EryC1"/>
    <property type="match status" value="1"/>
</dbReference>
<dbReference type="GO" id="GO:0030170">
    <property type="term" value="F:pyridoxal phosphate binding"/>
    <property type="evidence" value="ECO:0007669"/>
    <property type="project" value="TreeGrafter"/>
</dbReference>
<dbReference type="AlphaFoldDB" id="A0A382X593"/>
<accession>A0A382X593</accession>
<dbReference type="InterPro" id="IPR000653">
    <property type="entry name" value="DegT/StrS_aminotransferase"/>
</dbReference>
<dbReference type="SUPFAM" id="SSF53383">
    <property type="entry name" value="PLP-dependent transferases"/>
    <property type="match status" value="1"/>
</dbReference>
<sequence length="221" mass="23985">MKKLALSGGSKTRKKSFPRHPVIGKEETDQIMEVLKSGNISTFVASRGENFLGGKKIKEFEEKFSIKTGTKYAIAFNSATAALHAAVVAVGVQPGEEVVVPPYTFTSTATSSLMHNAIPVFSDVKRDIFCIDPSKLENVYSKLTRAIIPVHLFGHASDMDEIMAFAKKNNLRVIEDCAQSPGGQYKNKNLGTIGDCGVFSFQESKNVMTGEGGMLVTNDED</sequence>
<feature type="non-terminal residue" evidence="2">
    <location>
        <position position="221"/>
    </location>
</feature>
<dbReference type="PANTHER" id="PTHR30244:SF34">
    <property type="entry name" value="DTDP-4-AMINO-4,6-DIDEOXYGALACTOSE TRANSAMINASE"/>
    <property type="match status" value="1"/>
</dbReference>
<dbReference type="Gene3D" id="3.40.640.10">
    <property type="entry name" value="Type I PLP-dependent aspartate aminotransferase-like (Major domain)"/>
    <property type="match status" value="1"/>
</dbReference>